<sequence length="128" mass="14040">MEGYFSPQLNVSVRLNTNEAPFPLPDTFIRELGSEINKLDLNRYPSRSASELCAAIAAKELLKESEVFVANGSNEIIQSICLAYGGNGRAALIFEPTYTMHSQIAKVAGTRVIEGVRDDEFQIDKDAA</sequence>
<accession>A0A382F3V2</accession>
<dbReference type="PANTHER" id="PTHR42885">
    <property type="entry name" value="HISTIDINOL-PHOSPHATE AMINOTRANSFERASE-RELATED"/>
    <property type="match status" value="1"/>
</dbReference>
<evidence type="ECO:0000259" key="5">
    <source>
        <dbReference type="Pfam" id="PF00155"/>
    </source>
</evidence>
<dbReference type="InterPro" id="IPR015422">
    <property type="entry name" value="PyrdxlP-dep_Trfase_small"/>
</dbReference>
<dbReference type="InterPro" id="IPR015424">
    <property type="entry name" value="PyrdxlP-dep_Trfase"/>
</dbReference>
<organism evidence="6">
    <name type="scientific">marine metagenome</name>
    <dbReference type="NCBI Taxonomy" id="408172"/>
    <lineage>
        <taxon>unclassified sequences</taxon>
        <taxon>metagenomes</taxon>
        <taxon>ecological metagenomes</taxon>
    </lineage>
</organism>
<dbReference type="EMBL" id="UINC01047704">
    <property type="protein sequence ID" value="SVB57302.1"/>
    <property type="molecule type" value="Genomic_DNA"/>
</dbReference>
<comment type="cofactor">
    <cofactor evidence="1">
        <name>pyridoxal 5'-phosphate</name>
        <dbReference type="ChEBI" id="CHEBI:597326"/>
    </cofactor>
</comment>
<name>A0A382F3V2_9ZZZZ</name>
<keyword evidence="2" id="KW-0032">Aminotransferase</keyword>
<reference evidence="6" key="1">
    <citation type="submission" date="2018-05" db="EMBL/GenBank/DDBJ databases">
        <authorList>
            <person name="Lanie J.A."/>
            <person name="Ng W.-L."/>
            <person name="Kazmierczak K.M."/>
            <person name="Andrzejewski T.M."/>
            <person name="Davidsen T.M."/>
            <person name="Wayne K.J."/>
            <person name="Tettelin H."/>
            <person name="Glass J.I."/>
            <person name="Rusch D."/>
            <person name="Podicherti R."/>
            <person name="Tsui H.-C.T."/>
            <person name="Winkler M.E."/>
        </authorList>
    </citation>
    <scope>NUCLEOTIDE SEQUENCE</scope>
</reference>
<feature type="domain" description="Aminotransferase class I/classII large" evidence="5">
    <location>
        <begin position="13"/>
        <end position="127"/>
    </location>
</feature>
<dbReference type="Gene3D" id="3.90.1150.10">
    <property type="entry name" value="Aspartate Aminotransferase, domain 1"/>
    <property type="match status" value="1"/>
</dbReference>
<evidence type="ECO:0000256" key="3">
    <source>
        <dbReference type="ARBA" id="ARBA00022679"/>
    </source>
</evidence>
<feature type="non-terminal residue" evidence="6">
    <location>
        <position position="128"/>
    </location>
</feature>
<dbReference type="Gene3D" id="3.40.640.10">
    <property type="entry name" value="Type I PLP-dependent aspartate aminotransferase-like (Major domain)"/>
    <property type="match status" value="1"/>
</dbReference>
<evidence type="ECO:0000313" key="6">
    <source>
        <dbReference type="EMBL" id="SVB57302.1"/>
    </source>
</evidence>
<dbReference type="InterPro" id="IPR015421">
    <property type="entry name" value="PyrdxlP-dep_Trfase_major"/>
</dbReference>
<dbReference type="GO" id="GO:0030170">
    <property type="term" value="F:pyridoxal phosphate binding"/>
    <property type="evidence" value="ECO:0007669"/>
    <property type="project" value="InterPro"/>
</dbReference>
<dbReference type="SUPFAM" id="SSF53383">
    <property type="entry name" value="PLP-dependent transferases"/>
    <property type="match status" value="1"/>
</dbReference>
<proteinExistence type="predicted"/>
<evidence type="ECO:0000256" key="1">
    <source>
        <dbReference type="ARBA" id="ARBA00001933"/>
    </source>
</evidence>
<gene>
    <name evidence="6" type="ORF">METZ01_LOCUS210156</name>
</gene>
<dbReference type="PANTHER" id="PTHR42885:SF2">
    <property type="entry name" value="HISTIDINOL-PHOSPHATE AMINOTRANSFERASE"/>
    <property type="match status" value="1"/>
</dbReference>
<keyword evidence="3" id="KW-0808">Transferase</keyword>
<dbReference type="GO" id="GO:0008483">
    <property type="term" value="F:transaminase activity"/>
    <property type="evidence" value="ECO:0007669"/>
    <property type="project" value="UniProtKB-KW"/>
</dbReference>
<dbReference type="InterPro" id="IPR004839">
    <property type="entry name" value="Aminotransferase_I/II_large"/>
</dbReference>
<protein>
    <recommendedName>
        <fullName evidence="5">Aminotransferase class I/classII large domain-containing protein</fullName>
    </recommendedName>
</protein>
<keyword evidence="4" id="KW-0663">Pyridoxal phosphate</keyword>
<dbReference type="Pfam" id="PF00155">
    <property type="entry name" value="Aminotran_1_2"/>
    <property type="match status" value="1"/>
</dbReference>
<evidence type="ECO:0000256" key="2">
    <source>
        <dbReference type="ARBA" id="ARBA00022576"/>
    </source>
</evidence>
<evidence type="ECO:0000256" key="4">
    <source>
        <dbReference type="ARBA" id="ARBA00022898"/>
    </source>
</evidence>
<dbReference type="AlphaFoldDB" id="A0A382F3V2"/>